<dbReference type="Pfam" id="PF14616">
    <property type="entry name" value="Rua1_C"/>
    <property type="match status" value="1"/>
</dbReference>
<dbReference type="PANTHER" id="PTHR28125">
    <property type="entry name" value="MEIOTIC EXPRESSION UP-REGULATED PROTEIN 26"/>
    <property type="match status" value="1"/>
</dbReference>
<dbReference type="EMBL" id="JADOXO010000570">
    <property type="protein sequence ID" value="KAF9802608.1"/>
    <property type="molecule type" value="Genomic_DNA"/>
</dbReference>
<accession>A0A8H7NTM6</accession>
<evidence type="ECO:0000259" key="2">
    <source>
        <dbReference type="Pfam" id="PF14616"/>
    </source>
</evidence>
<proteinExistence type="predicted"/>
<organism evidence="3 4">
    <name type="scientific">Rhodonia placenta</name>
    <dbReference type="NCBI Taxonomy" id="104341"/>
    <lineage>
        <taxon>Eukaryota</taxon>
        <taxon>Fungi</taxon>
        <taxon>Dikarya</taxon>
        <taxon>Basidiomycota</taxon>
        <taxon>Agaricomycotina</taxon>
        <taxon>Agaricomycetes</taxon>
        <taxon>Polyporales</taxon>
        <taxon>Adustoporiaceae</taxon>
        <taxon>Rhodonia</taxon>
    </lineage>
</organism>
<feature type="compositionally biased region" description="Acidic residues" evidence="1">
    <location>
        <begin position="279"/>
        <end position="289"/>
    </location>
</feature>
<feature type="domain" description="Transcription regulator Rua1 C-terminal" evidence="2">
    <location>
        <begin position="360"/>
        <end position="446"/>
    </location>
</feature>
<feature type="compositionally biased region" description="Polar residues" evidence="1">
    <location>
        <begin position="87"/>
        <end position="105"/>
    </location>
</feature>
<evidence type="ECO:0000256" key="1">
    <source>
        <dbReference type="SAM" id="MobiDB-lite"/>
    </source>
</evidence>
<protein>
    <recommendedName>
        <fullName evidence="2">Transcription regulator Rua1 C-terminal domain-containing protein</fullName>
    </recommendedName>
</protein>
<feature type="compositionally biased region" description="Polar residues" evidence="1">
    <location>
        <begin position="217"/>
        <end position="228"/>
    </location>
</feature>
<feature type="region of interest" description="Disordered" evidence="1">
    <location>
        <begin position="72"/>
        <end position="105"/>
    </location>
</feature>
<name>A0A8H7NTM6_9APHY</name>
<feature type="region of interest" description="Disordered" evidence="1">
    <location>
        <begin position="212"/>
        <end position="289"/>
    </location>
</feature>
<feature type="compositionally biased region" description="Low complexity" evidence="1">
    <location>
        <begin position="178"/>
        <end position="194"/>
    </location>
</feature>
<feature type="region of interest" description="Disordered" evidence="1">
    <location>
        <begin position="132"/>
        <end position="194"/>
    </location>
</feature>
<sequence length="475" mass="52572">MLTSSERNNALTFSYHGSLSGEYPRFGFSLGAYSYSPRVYRESALRKTDGKTSSDADLYLYDPSEIAAKSPFASADEEQREQHTPFLLNSSQTLGDTSSPYSLTPRTPIENLFSSSPAGYWMAGSSSVSPIFRHSSSGHGSEHGVSTPSSEGKIQSLADYQRSQEMRLKSSQRSLDASSPSSLSSLSSVPSSPSVYGSPGYSAFAVSRSQRPHLPQFSRSRLSSNAASPRSRYPTRSKLRTSTVAPLQEDAPPVDDGREESDHEDVPRPKKRRRTADIGADDSGTEEELVLVPDTQLPSQRPSRTFPLRVPVNPEFPLFYERFHVSSFCVEDSDKYLTCKGLSDATFNPPREPFDLYTPRFVKGKGATKSYHMQYAHGISAMTGRPFSPPLAFRTISRTNVGKHEKAVLMQGKCHKCVKWVPVEGIKDVATKVKEIYWWKHAASCHQGSTVEGECDIFVEDDVCKKLLEANDDLE</sequence>
<dbReference type="Proteomes" id="UP000639403">
    <property type="component" value="Unassembled WGS sequence"/>
</dbReference>
<dbReference type="PANTHER" id="PTHR28125:SF2">
    <property type="entry name" value="MEIOTIC EXPRESSION UP-REGULATED PROTEIN 26"/>
    <property type="match status" value="1"/>
</dbReference>
<reference evidence="3" key="1">
    <citation type="submission" date="2020-11" db="EMBL/GenBank/DDBJ databases">
        <authorList>
            <person name="Koelle M."/>
            <person name="Horta M.A.C."/>
            <person name="Nowrousian M."/>
            <person name="Ohm R.A."/>
            <person name="Benz P."/>
            <person name="Pilgard A."/>
        </authorList>
    </citation>
    <scope>NUCLEOTIDE SEQUENCE</scope>
    <source>
        <strain evidence="3">FPRL280</strain>
    </source>
</reference>
<evidence type="ECO:0000313" key="3">
    <source>
        <dbReference type="EMBL" id="KAF9802608.1"/>
    </source>
</evidence>
<reference evidence="3" key="2">
    <citation type="journal article" name="Front. Microbiol.">
        <title>Degradative Capacity of Two Strains of Rhodonia placenta: From Phenotype to Genotype.</title>
        <authorList>
            <person name="Kolle M."/>
            <person name="Horta M.A.C."/>
            <person name="Nowrousian M."/>
            <person name="Ohm R.A."/>
            <person name="Benz J.P."/>
            <person name="Pilgard A."/>
        </authorList>
    </citation>
    <scope>NUCLEOTIDE SEQUENCE</scope>
    <source>
        <strain evidence="3">FPRL280</strain>
    </source>
</reference>
<feature type="compositionally biased region" description="Low complexity" evidence="1">
    <location>
        <begin position="134"/>
        <end position="146"/>
    </location>
</feature>
<comment type="caution">
    <text evidence="3">The sequence shown here is derived from an EMBL/GenBank/DDBJ whole genome shotgun (WGS) entry which is preliminary data.</text>
</comment>
<gene>
    <name evidence="3" type="ORF">IEO21_09868</name>
</gene>
<evidence type="ECO:0000313" key="4">
    <source>
        <dbReference type="Proteomes" id="UP000639403"/>
    </source>
</evidence>
<dbReference type="AlphaFoldDB" id="A0A8H7NTM6"/>
<dbReference type="InterPro" id="IPR028012">
    <property type="entry name" value="Rua1_C"/>
</dbReference>